<keyword evidence="3" id="KW-0378">Hydrolase</keyword>
<reference evidence="3" key="2">
    <citation type="submission" date="2021-04" db="EMBL/GenBank/DDBJ databases">
        <authorList>
            <person name="Gilroy R."/>
        </authorList>
    </citation>
    <scope>NUCLEOTIDE SEQUENCE</scope>
    <source>
        <strain evidence="3">ChiSxjej3B15-1167</strain>
    </source>
</reference>
<feature type="domain" description="Nudix hydrolase" evidence="2">
    <location>
        <begin position="68"/>
        <end position="193"/>
    </location>
</feature>
<dbReference type="Pfam" id="PF00293">
    <property type="entry name" value="NUDIX"/>
    <property type="match status" value="1"/>
</dbReference>
<dbReference type="InterPro" id="IPR000086">
    <property type="entry name" value="NUDIX_hydrolase_dom"/>
</dbReference>
<dbReference type="AlphaFoldDB" id="A0A9D1X4X8"/>
<dbReference type="GO" id="GO:0016787">
    <property type="term" value="F:hydrolase activity"/>
    <property type="evidence" value="ECO:0007669"/>
    <property type="project" value="UniProtKB-KW"/>
</dbReference>
<accession>A0A9D1X4X8</accession>
<dbReference type="Pfam" id="PF12535">
    <property type="entry name" value="Nudix_N"/>
    <property type="match status" value="1"/>
</dbReference>
<organism evidence="3 4">
    <name type="scientific">Candidatus Anaerobutyricum stercoripullorum</name>
    <dbReference type="NCBI Taxonomy" id="2838456"/>
    <lineage>
        <taxon>Bacteria</taxon>
        <taxon>Bacillati</taxon>
        <taxon>Bacillota</taxon>
        <taxon>Clostridia</taxon>
        <taxon>Lachnospirales</taxon>
        <taxon>Lachnospiraceae</taxon>
        <taxon>Anaerobutyricum</taxon>
    </lineage>
</organism>
<gene>
    <name evidence="3" type="ORF">H9849_00820</name>
</gene>
<dbReference type="InterPro" id="IPR015797">
    <property type="entry name" value="NUDIX_hydrolase-like_dom_sf"/>
</dbReference>
<evidence type="ECO:0000259" key="2">
    <source>
        <dbReference type="PROSITE" id="PS51462"/>
    </source>
</evidence>
<dbReference type="Gene3D" id="3.90.79.10">
    <property type="entry name" value="Nucleoside Triphosphate Pyrophosphohydrolase"/>
    <property type="match status" value="1"/>
</dbReference>
<dbReference type="PANTHER" id="PTHR43736:SF1">
    <property type="entry name" value="DIHYDRONEOPTERIN TRIPHOSPHATE DIPHOSPHATASE"/>
    <property type="match status" value="1"/>
</dbReference>
<reference evidence="3" key="1">
    <citation type="journal article" date="2021" name="PeerJ">
        <title>Extensive microbial diversity within the chicken gut microbiome revealed by metagenomics and culture.</title>
        <authorList>
            <person name="Gilroy R."/>
            <person name="Ravi A."/>
            <person name="Getino M."/>
            <person name="Pursley I."/>
            <person name="Horton D.L."/>
            <person name="Alikhan N.F."/>
            <person name="Baker D."/>
            <person name="Gharbi K."/>
            <person name="Hall N."/>
            <person name="Watson M."/>
            <person name="Adriaenssens E.M."/>
            <person name="Foster-Nyarko E."/>
            <person name="Jarju S."/>
            <person name="Secka A."/>
            <person name="Antonio M."/>
            <person name="Oren A."/>
            <person name="Chaudhuri R.R."/>
            <person name="La Ragione R."/>
            <person name="Hildebrand F."/>
            <person name="Pallen M.J."/>
        </authorList>
    </citation>
    <scope>NUCLEOTIDE SEQUENCE</scope>
    <source>
        <strain evidence="3">ChiSxjej3B15-1167</strain>
    </source>
</reference>
<dbReference type="SUPFAM" id="SSF55811">
    <property type="entry name" value="Nudix"/>
    <property type="match status" value="1"/>
</dbReference>
<comment type="similarity">
    <text evidence="1">Belongs to the Nudix hydrolase family.</text>
</comment>
<evidence type="ECO:0000313" key="3">
    <source>
        <dbReference type="EMBL" id="HIX71540.1"/>
    </source>
</evidence>
<evidence type="ECO:0000256" key="1">
    <source>
        <dbReference type="ARBA" id="ARBA00005582"/>
    </source>
</evidence>
<dbReference type="PANTHER" id="PTHR43736">
    <property type="entry name" value="ADP-RIBOSE PYROPHOSPHATASE"/>
    <property type="match status" value="1"/>
</dbReference>
<dbReference type="Proteomes" id="UP000886805">
    <property type="component" value="Unassembled WGS sequence"/>
</dbReference>
<name>A0A9D1X4X8_9FIRM</name>
<dbReference type="PROSITE" id="PS51462">
    <property type="entry name" value="NUDIX"/>
    <property type="match status" value="1"/>
</dbReference>
<proteinExistence type="inferred from homology"/>
<evidence type="ECO:0000313" key="4">
    <source>
        <dbReference type="Proteomes" id="UP000886805"/>
    </source>
</evidence>
<dbReference type="Gene3D" id="6.10.250.1120">
    <property type="match status" value="1"/>
</dbReference>
<protein>
    <submittedName>
        <fullName evidence="3">NUDIX hydrolase</fullName>
    </submittedName>
</protein>
<comment type="caution">
    <text evidence="3">The sequence shown here is derived from an EMBL/GenBank/DDBJ whole genome shotgun (WGS) entry which is preliminary data.</text>
</comment>
<dbReference type="CDD" id="cd18889">
    <property type="entry name" value="NUDIX_ADPRase"/>
    <property type="match status" value="1"/>
</dbReference>
<dbReference type="InterPro" id="IPR059176">
    <property type="entry name" value="UDP-X_N"/>
</dbReference>
<sequence length="207" mass="23546">MDKNEKWLQWAVELQALAQAGLYYTEGDFDKERYERIREIAAEMVASKTDLSMDKVTDLFCDESGYQTPKLDTRAAIFQEDKILLVQEKSGLWSLPGGWVDVDVSVMENTIKEAKEEAGLDVTADLVIAVQDREKHNLPIYIHKICKIFVLCSVVGGQFEQNSETIQSGYFALDELPPLSEDKNNAEQIAMCFDAYHHADTWKTILE</sequence>
<dbReference type="EMBL" id="DXEQ01000019">
    <property type="protein sequence ID" value="HIX71540.1"/>
    <property type="molecule type" value="Genomic_DNA"/>
</dbReference>